<evidence type="ECO:0008006" key="4">
    <source>
        <dbReference type="Google" id="ProtNLM"/>
    </source>
</evidence>
<keyword evidence="3" id="KW-1185">Reference proteome</keyword>
<keyword evidence="1" id="KW-0812">Transmembrane</keyword>
<feature type="transmembrane region" description="Helical" evidence="1">
    <location>
        <begin position="288"/>
        <end position="308"/>
    </location>
</feature>
<sequence length="314" mass="33317">MIKKLLRAFRSEMKYQLWGGALLLPFGGLTLALVFAFTGSITNVGASLARLETTVDQAAANGFTLTQAMDQPSSVVIEGGQRLLDNPLRFDYESAFMANQALQGSNAIGTGLEMITFLVLPLLFFVYGCGLATGDARRRILKDRVVVHGSGAYITAKVFAVVVVSVLSVVWLALLSLTVAPAISELFLGDLHSNFPYAVEQAQSGAPVLQVAFSTGVGIFFGLTGFFVGLAVRSTLLPSLAAGGLLMVAPFAGSYDPRNILTAAGQNVFTYRGGFSPRPPYPVAVEPGLLLLMGCLMVLGVLSIGTWVRIPKFD</sequence>
<protein>
    <recommendedName>
        <fullName evidence="4">ABC transporter permease</fullName>
    </recommendedName>
</protein>
<evidence type="ECO:0000313" key="2">
    <source>
        <dbReference type="EMBL" id="NIJ00774.1"/>
    </source>
</evidence>
<keyword evidence="1" id="KW-1133">Transmembrane helix</keyword>
<gene>
    <name evidence="2" type="ORF">FHR86_001087</name>
</gene>
<dbReference type="EMBL" id="JAAOZD010000002">
    <property type="protein sequence ID" value="NIJ00774.1"/>
    <property type="molecule type" value="Genomic_DNA"/>
</dbReference>
<feature type="transmembrane region" description="Helical" evidence="1">
    <location>
        <begin position="158"/>
        <end position="188"/>
    </location>
</feature>
<feature type="transmembrane region" description="Helical" evidence="1">
    <location>
        <begin position="21"/>
        <end position="41"/>
    </location>
</feature>
<organism evidence="2 3">
    <name type="scientific">Paenarthrobacter ilicis</name>
    <dbReference type="NCBI Taxonomy" id="43665"/>
    <lineage>
        <taxon>Bacteria</taxon>
        <taxon>Bacillati</taxon>
        <taxon>Actinomycetota</taxon>
        <taxon>Actinomycetes</taxon>
        <taxon>Micrococcales</taxon>
        <taxon>Micrococcaceae</taxon>
        <taxon>Paenarthrobacter</taxon>
    </lineage>
</organism>
<reference evidence="2 3" key="1">
    <citation type="submission" date="2020-03" db="EMBL/GenBank/DDBJ databases">
        <title>Genomic Encyclopedia of Type Strains, Phase III (KMG-III): the genomes of soil and plant-associated and newly described type strains.</title>
        <authorList>
            <person name="Whitman W."/>
        </authorList>
    </citation>
    <scope>NUCLEOTIDE SEQUENCE [LARGE SCALE GENOMIC DNA]</scope>
    <source>
        <strain evidence="2 3">CECT 4207</strain>
    </source>
</reference>
<dbReference type="Proteomes" id="UP000802392">
    <property type="component" value="Unassembled WGS sequence"/>
</dbReference>
<keyword evidence="1" id="KW-0472">Membrane</keyword>
<evidence type="ECO:0000313" key="3">
    <source>
        <dbReference type="Proteomes" id="UP000802392"/>
    </source>
</evidence>
<comment type="caution">
    <text evidence="2">The sequence shown here is derived from an EMBL/GenBank/DDBJ whole genome shotgun (WGS) entry which is preliminary data.</text>
</comment>
<accession>A0ABX0TF77</accession>
<feature type="transmembrane region" description="Helical" evidence="1">
    <location>
        <begin position="208"/>
        <end position="228"/>
    </location>
</feature>
<proteinExistence type="predicted"/>
<feature type="transmembrane region" description="Helical" evidence="1">
    <location>
        <begin position="114"/>
        <end position="134"/>
    </location>
</feature>
<dbReference type="RefSeq" id="WP_338114742.1">
    <property type="nucleotide sequence ID" value="NZ_JAFBCD010000001.1"/>
</dbReference>
<name>A0ABX0TF77_9MICC</name>
<feature type="transmembrane region" description="Helical" evidence="1">
    <location>
        <begin position="235"/>
        <end position="253"/>
    </location>
</feature>
<evidence type="ECO:0000256" key="1">
    <source>
        <dbReference type="SAM" id="Phobius"/>
    </source>
</evidence>